<accession>A0A4C1WJ36</accession>
<proteinExistence type="predicted"/>
<gene>
    <name evidence="1" type="ORF">EVAR_32594_1</name>
</gene>
<keyword evidence="2" id="KW-1185">Reference proteome</keyword>
<organism evidence="1 2">
    <name type="scientific">Eumeta variegata</name>
    <name type="common">Bagworm moth</name>
    <name type="synonym">Eumeta japonica</name>
    <dbReference type="NCBI Taxonomy" id="151549"/>
    <lineage>
        <taxon>Eukaryota</taxon>
        <taxon>Metazoa</taxon>
        <taxon>Ecdysozoa</taxon>
        <taxon>Arthropoda</taxon>
        <taxon>Hexapoda</taxon>
        <taxon>Insecta</taxon>
        <taxon>Pterygota</taxon>
        <taxon>Neoptera</taxon>
        <taxon>Endopterygota</taxon>
        <taxon>Lepidoptera</taxon>
        <taxon>Glossata</taxon>
        <taxon>Ditrysia</taxon>
        <taxon>Tineoidea</taxon>
        <taxon>Psychidae</taxon>
        <taxon>Oiketicinae</taxon>
        <taxon>Eumeta</taxon>
    </lineage>
</organism>
<protein>
    <submittedName>
        <fullName evidence="1">Uncharacterized protein</fullName>
    </submittedName>
</protein>
<evidence type="ECO:0000313" key="2">
    <source>
        <dbReference type="Proteomes" id="UP000299102"/>
    </source>
</evidence>
<sequence>MTNTHLHSDASVDNESNLDFQCPFLPILPYPKSLVSTCKEPRRNSILRSTSTCSSYSSGRSPELCSRIVPNCLL</sequence>
<evidence type="ECO:0000313" key="1">
    <source>
        <dbReference type="EMBL" id="GBP50349.1"/>
    </source>
</evidence>
<name>A0A4C1WJ36_EUMVA</name>
<reference evidence="1 2" key="1">
    <citation type="journal article" date="2019" name="Commun. Biol.">
        <title>The bagworm genome reveals a unique fibroin gene that provides high tensile strength.</title>
        <authorList>
            <person name="Kono N."/>
            <person name="Nakamura H."/>
            <person name="Ohtoshi R."/>
            <person name="Tomita M."/>
            <person name="Numata K."/>
            <person name="Arakawa K."/>
        </authorList>
    </citation>
    <scope>NUCLEOTIDE SEQUENCE [LARGE SCALE GENOMIC DNA]</scope>
</reference>
<dbReference type="EMBL" id="BGZK01000564">
    <property type="protein sequence ID" value="GBP50349.1"/>
    <property type="molecule type" value="Genomic_DNA"/>
</dbReference>
<dbReference type="Proteomes" id="UP000299102">
    <property type="component" value="Unassembled WGS sequence"/>
</dbReference>
<comment type="caution">
    <text evidence="1">The sequence shown here is derived from an EMBL/GenBank/DDBJ whole genome shotgun (WGS) entry which is preliminary data.</text>
</comment>
<dbReference type="AlphaFoldDB" id="A0A4C1WJ36"/>